<dbReference type="Gene3D" id="3.40.50.300">
    <property type="entry name" value="P-loop containing nucleotide triphosphate hydrolases"/>
    <property type="match status" value="1"/>
</dbReference>
<proteinExistence type="inferred from homology"/>
<dbReference type="PANTHER" id="PTHR11649">
    <property type="entry name" value="MSS1/TRME-RELATED GTP-BINDING PROTEIN"/>
    <property type="match status" value="1"/>
</dbReference>
<dbReference type="GO" id="GO:0000917">
    <property type="term" value="P:division septum assembly"/>
    <property type="evidence" value="ECO:0007669"/>
    <property type="project" value="UniProtKB-KW"/>
</dbReference>
<evidence type="ECO:0000256" key="4">
    <source>
        <dbReference type="ARBA" id="ARBA00022723"/>
    </source>
</evidence>
<comment type="function">
    <text evidence="10">Necessary for normal cell division and for the maintenance of normal septation.</text>
</comment>
<evidence type="ECO:0000256" key="1">
    <source>
        <dbReference type="ARBA" id="ARBA00001946"/>
    </source>
</evidence>
<dbReference type="FunFam" id="3.40.50.300:FF:000098">
    <property type="entry name" value="Probable GTP-binding protein EngB"/>
    <property type="match status" value="1"/>
</dbReference>
<sequence length="200" mass="22120">MQPSMNYQSTCYLLGAAQLEQLPYDTGAEVAFAGRSNAGKSSAINVITGLSKLARTSNTPGRTQLINLFAVNEHCRLVDLPGYGFAQVPVAMKQKWQATLSNYLEVRECLKGIVLMMDIRHPFKPYDEMMIAWAVSSGLPMHILLTKSDKLKHGAATRTLLAVKKKLSDHADISVQLFSSLKKTGVDQARDILDCWFNQS</sequence>
<dbReference type="InterPro" id="IPR019987">
    <property type="entry name" value="GTP-bd_ribosome_bio_YsxC"/>
</dbReference>
<comment type="cofactor">
    <cofactor evidence="1">
        <name>Mg(2+)</name>
        <dbReference type="ChEBI" id="CHEBI:18420"/>
    </cofactor>
</comment>
<dbReference type="InterPro" id="IPR006073">
    <property type="entry name" value="GTP-bd"/>
</dbReference>
<dbReference type="AlphaFoldDB" id="A0A9Q6PV19"/>
<dbReference type="PANTHER" id="PTHR11649:SF13">
    <property type="entry name" value="ENGB-TYPE G DOMAIN-CONTAINING PROTEIN"/>
    <property type="match status" value="1"/>
</dbReference>
<evidence type="ECO:0000256" key="10">
    <source>
        <dbReference type="HAMAP-Rule" id="MF_00321"/>
    </source>
</evidence>
<keyword evidence="7 10" id="KW-0342">GTP-binding</keyword>
<evidence type="ECO:0000256" key="7">
    <source>
        <dbReference type="ARBA" id="ARBA00023134"/>
    </source>
</evidence>
<keyword evidence="3 10" id="KW-0132">Cell division</keyword>
<evidence type="ECO:0000256" key="8">
    <source>
        <dbReference type="ARBA" id="ARBA00023210"/>
    </source>
</evidence>
<keyword evidence="9 10" id="KW-0131">Cell cycle</keyword>
<evidence type="ECO:0000313" key="11">
    <source>
        <dbReference type="EMBL" id="QGO07196.1"/>
    </source>
</evidence>
<dbReference type="GO" id="GO:0005829">
    <property type="term" value="C:cytosol"/>
    <property type="evidence" value="ECO:0007669"/>
    <property type="project" value="TreeGrafter"/>
</dbReference>
<dbReference type="Pfam" id="PF01926">
    <property type="entry name" value="MMR_HSR1"/>
    <property type="match status" value="1"/>
</dbReference>
<keyword evidence="12" id="KW-1185">Reference proteome</keyword>
<comment type="similarity">
    <text evidence="2 10">Belongs to the TRAFAC class TrmE-Era-EngA-EngB-Septin-like GTPase superfamily. EngB GTPase family.</text>
</comment>
<dbReference type="Proteomes" id="UP000422232">
    <property type="component" value="Chromosome"/>
</dbReference>
<protein>
    <recommendedName>
        <fullName evidence="10">Probable GTP-binding protein EngB</fullName>
    </recommendedName>
</protein>
<keyword evidence="5 10" id="KW-0547">Nucleotide-binding</keyword>
<dbReference type="InterPro" id="IPR027417">
    <property type="entry name" value="P-loop_NTPase"/>
</dbReference>
<gene>
    <name evidence="10 11" type="primary">engB</name>
    <name evidence="11" type="ORF">Psal009_03135</name>
</gene>
<dbReference type="GO" id="GO:0005525">
    <property type="term" value="F:GTP binding"/>
    <property type="evidence" value="ECO:0007669"/>
    <property type="project" value="UniProtKB-UniRule"/>
</dbReference>
<dbReference type="GO" id="GO:0046872">
    <property type="term" value="F:metal ion binding"/>
    <property type="evidence" value="ECO:0007669"/>
    <property type="project" value="UniProtKB-KW"/>
</dbReference>
<dbReference type="NCBIfam" id="TIGR03598">
    <property type="entry name" value="GTPase_YsxC"/>
    <property type="match status" value="1"/>
</dbReference>
<keyword evidence="6" id="KW-0460">Magnesium</keyword>
<reference evidence="11 12" key="1">
    <citation type="submission" date="2019-04" db="EMBL/GenBank/DDBJ databases">
        <title>Complete genome sequencing of Piscirickettsia salmonis strain Psal-009.</title>
        <authorList>
            <person name="Schober I."/>
            <person name="Bunk B."/>
            <person name="Sproer C."/>
            <person name="Carril G.P."/>
            <person name="Riedel T."/>
            <person name="Flores-Herrera P.A."/>
            <person name="Nourdin-Galindo G."/>
            <person name="Marshall S.H."/>
            <person name="Overmann J."/>
        </authorList>
    </citation>
    <scope>NUCLEOTIDE SEQUENCE [LARGE SCALE GENOMIC DNA]</scope>
    <source>
        <strain evidence="11 12">Psal-009</strain>
    </source>
</reference>
<dbReference type="CDD" id="cd01876">
    <property type="entry name" value="YihA_EngB"/>
    <property type="match status" value="1"/>
</dbReference>
<evidence type="ECO:0000256" key="6">
    <source>
        <dbReference type="ARBA" id="ARBA00022842"/>
    </source>
</evidence>
<name>A0A9Q6PV19_PISSA</name>
<keyword evidence="4" id="KW-0479">Metal-binding</keyword>
<evidence type="ECO:0000256" key="9">
    <source>
        <dbReference type="ARBA" id="ARBA00023306"/>
    </source>
</evidence>
<dbReference type="SUPFAM" id="SSF52540">
    <property type="entry name" value="P-loop containing nucleoside triphosphate hydrolases"/>
    <property type="match status" value="1"/>
</dbReference>
<dbReference type="InterPro" id="IPR030393">
    <property type="entry name" value="G_ENGB_dom"/>
</dbReference>
<accession>A0A9Q6PV19</accession>
<organism evidence="11 12">
    <name type="scientific">Piscirickettsia salmonis</name>
    <dbReference type="NCBI Taxonomy" id="1238"/>
    <lineage>
        <taxon>Bacteria</taxon>
        <taxon>Pseudomonadati</taxon>
        <taxon>Pseudomonadota</taxon>
        <taxon>Gammaproteobacteria</taxon>
        <taxon>Thiotrichales</taxon>
        <taxon>Piscirickettsiaceae</taxon>
        <taxon>Piscirickettsia</taxon>
    </lineage>
</organism>
<evidence type="ECO:0000256" key="3">
    <source>
        <dbReference type="ARBA" id="ARBA00022618"/>
    </source>
</evidence>
<dbReference type="HAMAP" id="MF_00321">
    <property type="entry name" value="GTPase_EngB"/>
    <property type="match status" value="1"/>
</dbReference>
<keyword evidence="8 10" id="KW-0717">Septation</keyword>
<dbReference type="EMBL" id="CP038908">
    <property type="protein sequence ID" value="QGO07196.1"/>
    <property type="molecule type" value="Genomic_DNA"/>
</dbReference>
<dbReference type="PROSITE" id="PS51706">
    <property type="entry name" value="G_ENGB"/>
    <property type="match status" value="1"/>
</dbReference>
<evidence type="ECO:0000256" key="2">
    <source>
        <dbReference type="ARBA" id="ARBA00009638"/>
    </source>
</evidence>
<evidence type="ECO:0000256" key="5">
    <source>
        <dbReference type="ARBA" id="ARBA00022741"/>
    </source>
</evidence>
<evidence type="ECO:0000313" key="12">
    <source>
        <dbReference type="Proteomes" id="UP000422232"/>
    </source>
</evidence>